<evidence type="ECO:0000313" key="1">
    <source>
        <dbReference type="EMBL" id="EDT43271.1"/>
    </source>
</evidence>
<dbReference type="PATRIC" id="fig|396597.7.peg.7429"/>
<protein>
    <submittedName>
        <fullName evidence="1">Transcriptional regulator</fullName>
    </submittedName>
</protein>
<accession>B1SZE8</accession>
<dbReference type="InterPro" id="IPR015947">
    <property type="entry name" value="PUA-like_sf"/>
</dbReference>
<dbReference type="SUPFAM" id="SSF88697">
    <property type="entry name" value="PUA domain-like"/>
    <property type="match status" value="1"/>
</dbReference>
<dbReference type="Proteomes" id="UP000004814">
    <property type="component" value="Unassembled WGS sequence"/>
</dbReference>
<organism evidence="1 2">
    <name type="scientific">Burkholderia ambifaria MEX-5</name>
    <dbReference type="NCBI Taxonomy" id="396597"/>
    <lineage>
        <taxon>Bacteria</taxon>
        <taxon>Pseudomonadati</taxon>
        <taxon>Pseudomonadota</taxon>
        <taxon>Betaproteobacteria</taxon>
        <taxon>Burkholderiales</taxon>
        <taxon>Burkholderiaceae</taxon>
        <taxon>Burkholderia</taxon>
        <taxon>Burkholderia cepacia complex</taxon>
    </lineage>
</organism>
<sequence>MSELDHVLISLEQRHAENILSGTKQVELRRRAMNLKAGTIVWIYVKVPVGRVIGYVQASEVHWLAPSTLWRRFANVCGLTRGEFFAYFDGVPKGCALGLQQPRRLTGSMSLADLRHIDAEFQPPQFFMRLAPSSALGRFIIGQQQNEAIA</sequence>
<gene>
    <name evidence="1" type="ORF">BamMEX5DRAFT_0914</name>
</gene>
<dbReference type="Gene3D" id="2.30.130.30">
    <property type="entry name" value="Hypothetical protein"/>
    <property type="match status" value="1"/>
</dbReference>
<dbReference type="RefSeq" id="WP_006756930.1">
    <property type="nucleotide sequence ID" value="NZ_ABLK01000018.1"/>
</dbReference>
<comment type="caution">
    <text evidence="1">The sequence shown here is derived from an EMBL/GenBank/DDBJ whole genome shotgun (WGS) entry which is preliminary data.</text>
</comment>
<name>B1SZE8_9BURK</name>
<evidence type="ECO:0000313" key="2">
    <source>
        <dbReference type="Proteomes" id="UP000004814"/>
    </source>
</evidence>
<dbReference type="AlphaFoldDB" id="B1SZE8"/>
<reference evidence="1 2" key="1">
    <citation type="submission" date="2008-03" db="EMBL/GenBank/DDBJ databases">
        <title>Sequencing of the draft genome and assembly of Burkholderia ambifaria MEX-5.</title>
        <authorList>
            <consortium name="US DOE Joint Genome Institute (JGI-PGF)"/>
            <person name="Copeland A."/>
            <person name="Lucas S."/>
            <person name="Lapidus A."/>
            <person name="Glavina del Rio T."/>
            <person name="Dalin E."/>
            <person name="Tice H."/>
            <person name="Bruce D."/>
            <person name="Goodwin L."/>
            <person name="Pitluck S."/>
            <person name="Larimer F."/>
            <person name="Land M.L."/>
            <person name="Hauser L."/>
            <person name="Tiedje J."/>
            <person name="Richardson P."/>
        </authorList>
    </citation>
    <scope>NUCLEOTIDE SEQUENCE [LARGE SCALE GENOMIC DNA]</scope>
    <source>
        <strain evidence="1 2">MEX-5</strain>
    </source>
</reference>
<proteinExistence type="predicted"/>
<dbReference type="EMBL" id="ABLK01000018">
    <property type="protein sequence ID" value="EDT43271.1"/>
    <property type="molecule type" value="Genomic_DNA"/>
</dbReference>